<evidence type="ECO:0000313" key="3">
    <source>
        <dbReference type="Proteomes" id="UP000282876"/>
    </source>
</evidence>
<evidence type="ECO:0000313" key="2">
    <source>
        <dbReference type="EMBL" id="RVD91599.1"/>
    </source>
</evidence>
<sequence length="240" mass="28490">MNFLYFLYCNCNLLSLKITLENMFIDLSKSPLPENLEHYVDLKHLILKQLRLLSKTDNLEEIHKKKNVLLKILEKEEEQLSNYKAAKKSRQDLLFLIHFLEFVEKVVKKEKPIFAKNLSYLKDLKNNFIEINCLLLQIQKNPLKWKFLLDDVLTLADTIASKCEKEINGYLSKIVSVFGSIWLEWNKYTLLEREEKKIDEIYNKLLSDFLQECHSTQSAKYKSLISKSQQKFMAEYLLIN</sequence>
<evidence type="ECO:0000256" key="1">
    <source>
        <dbReference type="SAM" id="Coils"/>
    </source>
</evidence>
<accession>A0A437AKF0</accession>
<reference evidence="2 3" key="1">
    <citation type="submission" date="2018-10" db="EMBL/GenBank/DDBJ databases">
        <title>Draft genome sequence of the microsporidian Tubulinosema ratisbonensis.</title>
        <authorList>
            <person name="Polonais V."/>
            <person name="Peyretaillade E."/>
            <person name="Niehus S."/>
            <person name="Wawrzyniak I."/>
            <person name="Franchet A."/>
            <person name="Gaspin C."/>
            <person name="Reichstadt M."/>
            <person name="Belser C."/>
            <person name="Labadie K."/>
            <person name="Delbac F."/>
            <person name="Ferrandon D."/>
        </authorList>
    </citation>
    <scope>NUCLEOTIDE SEQUENCE [LARGE SCALE GENOMIC DNA]</scope>
    <source>
        <strain evidence="2 3">Franzen</strain>
    </source>
</reference>
<comment type="caution">
    <text evidence="2">The sequence shown here is derived from an EMBL/GenBank/DDBJ whole genome shotgun (WGS) entry which is preliminary data.</text>
</comment>
<dbReference type="AlphaFoldDB" id="A0A437AKF0"/>
<dbReference type="VEuPathDB" id="MicrosporidiaDB:TUBRATIS_19440"/>
<dbReference type="EMBL" id="RCSS01000468">
    <property type="protein sequence ID" value="RVD91599.1"/>
    <property type="molecule type" value="Genomic_DNA"/>
</dbReference>
<name>A0A437AKF0_9MICR</name>
<dbReference type="Proteomes" id="UP000282876">
    <property type="component" value="Unassembled WGS sequence"/>
</dbReference>
<keyword evidence="1" id="KW-0175">Coiled coil</keyword>
<proteinExistence type="predicted"/>
<keyword evidence="3" id="KW-1185">Reference proteome</keyword>
<gene>
    <name evidence="2" type="ORF">TUBRATIS_19440</name>
</gene>
<organism evidence="2 3">
    <name type="scientific">Tubulinosema ratisbonensis</name>
    <dbReference type="NCBI Taxonomy" id="291195"/>
    <lineage>
        <taxon>Eukaryota</taxon>
        <taxon>Fungi</taxon>
        <taxon>Fungi incertae sedis</taxon>
        <taxon>Microsporidia</taxon>
        <taxon>Tubulinosematoidea</taxon>
        <taxon>Tubulinosematidae</taxon>
        <taxon>Tubulinosema</taxon>
    </lineage>
</organism>
<feature type="coiled-coil region" evidence="1">
    <location>
        <begin position="59"/>
        <end position="93"/>
    </location>
</feature>
<protein>
    <submittedName>
        <fullName evidence="2">Uncharacterized protein</fullName>
    </submittedName>
</protein>